<dbReference type="Pfam" id="PF00497">
    <property type="entry name" value="SBP_bac_3"/>
    <property type="match status" value="1"/>
</dbReference>
<dbReference type="EMBL" id="BAAARJ010000023">
    <property type="protein sequence ID" value="GAA2634347.1"/>
    <property type="molecule type" value="Genomic_DNA"/>
</dbReference>
<feature type="domain" description="Solute-binding protein family 3/N-terminal" evidence="6">
    <location>
        <begin position="54"/>
        <end position="297"/>
    </location>
</feature>
<dbReference type="Gene3D" id="3.40.190.10">
    <property type="entry name" value="Periplasmic binding protein-like II"/>
    <property type="match status" value="2"/>
</dbReference>
<dbReference type="Proteomes" id="UP001501447">
    <property type="component" value="Unassembled WGS sequence"/>
</dbReference>
<evidence type="ECO:0000313" key="7">
    <source>
        <dbReference type="EMBL" id="GAA2634347.1"/>
    </source>
</evidence>
<evidence type="ECO:0000259" key="6">
    <source>
        <dbReference type="SMART" id="SM00062"/>
    </source>
</evidence>
<proteinExistence type="inferred from homology"/>
<evidence type="ECO:0000256" key="4">
    <source>
        <dbReference type="RuleBase" id="RU003744"/>
    </source>
</evidence>
<evidence type="ECO:0000256" key="2">
    <source>
        <dbReference type="ARBA" id="ARBA00022448"/>
    </source>
</evidence>
<dbReference type="InterPro" id="IPR051455">
    <property type="entry name" value="Bact_solute-bind_prot3"/>
</dbReference>
<feature type="region of interest" description="Disordered" evidence="5">
    <location>
        <begin position="155"/>
        <end position="175"/>
    </location>
</feature>
<dbReference type="SMART" id="SM00062">
    <property type="entry name" value="PBPb"/>
    <property type="match status" value="1"/>
</dbReference>
<dbReference type="PANTHER" id="PTHR30085">
    <property type="entry name" value="AMINO ACID ABC TRANSPORTER PERMEASE"/>
    <property type="match status" value="1"/>
</dbReference>
<organism evidence="7 8">
    <name type="scientific">Streptomyces axinellae</name>
    <dbReference type="NCBI Taxonomy" id="552788"/>
    <lineage>
        <taxon>Bacteria</taxon>
        <taxon>Bacillati</taxon>
        <taxon>Actinomycetota</taxon>
        <taxon>Actinomycetes</taxon>
        <taxon>Kitasatosporales</taxon>
        <taxon>Streptomycetaceae</taxon>
        <taxon>Streptomyces</taxon>
    </lineage>
</organism>
<keyword evidence="3" id="KW-0732">Signal</keyword>
<evidence type="ECO:0000256" key="1">
    <source>
        <dbReference type="ARBA" id="ARBA00010333"/>
    </source>
</evidence>
<gene>
    <name evidence="7" type="ORF">GCM10009863_58350</name>
</gene>
<comment type="caution">
    <text evidence="7">The sequence shown here is derived from an EMBL/GenBank/DDBJ whole genome shotgun (WGS) entry which is preliminary data.</text>
</comment>
<name>A0ABN3QT10_9ACTN</name>
<evidence type="ECO:0000313" key="8">
    <source>
        <dbReference type="Proteomes" id="UP001501447"/>
    </source>
</evidence>
<dbReference type="InterPro" id="IPR018313">
    <property type="entry name" value="SBP_3_CS"/>
</dbReference>
<dbReference type="SUPFAM" id="SSF53850">
    <property type="entry name" value="Periplasmic binding protein-like II"/>
    <property type="match status" value="1"/>
</dbReference>
<feature type="region of interest" description="Disordered" evidence="5">
    <location>
        <begin position="1"/>
        <end position="23"/>
    </location>
</feature>
<reference evidence="7 8" key="1">
    <citation type="journal article" date="2019" name="Int. J. Syst. Evol. Microbiol.">
        <title>The Global Catalogue of Microorganisms (GCM) 10K type strain sequencing project: providing services to taxonomists for standard genome sequencing and annotation.</title>
        <authorList>
            <consortium name="The Broad Institute Genomics Platform"/>
            <consortium name="The Broad Institute Genome Sequencing Center for Infectious Disease"/>
            <person name="Wu L."/>
            <person name="Ma J."/>
        </authorList>
    </citation>
    <scope>NUCLEOTIDE SEQUENCE [LARGE SCALE GENOMIC DNA]</scope>
    <source>
        <strain evidence="7 8">JCM 16373</strain>
    </source>
</reference>
<keyword evidence="8" id="KW-1185">Reference proteome</keyword>
<dbReference type="InterPro" id="IPR001638">
    <property type="entry name" value="Solute-binding_3/MltF_N"/>
</dbReference>
<accession>A0ABN3QT10</accession>
<dbReference type="PROSITE" id="PS01039">
    <property type="entry name" value="SBP_BACTERIAL_3"/>
    <property type="match status" value="1"/>
</dbReference>
<comment type="similarity">
    <text evidence="1 4">Belongs to the bacterial solute-binding protein 3 family.</text>
</comment>
<keyword evidence="2" id="KW-0813">Transport</keyword>
<evidence type="ECO:0000256" key="5">
    <source>
        <dbReference type="SAM" id="MobiDB-lite"/>
    </source>
</evidence>
<evidence type="ECO:0000256" key="3">
    <source>
        <dbReference type="ARBA" id="ARBA00022729"/>
    </source>
</evidence>
<protein>
    <submittedName>
        <fullName evidence="7">Glutamate ABC transporter substrate-binding protein</fullName>
    </submittedName>
</protein>
<sequence>MGLVSSGCGREGTPAGSVGKLMRGGGSEPVAYPVASGVRVPGSRAYARAQKRGSIRVGVKSDHPFLGFEDPVTGQRAGFDIEIASMVAADLGFPRDRIDWQTVPPQGRETAIAQGDVDYYVAAYTINDERKKQVAFAGPYYVAGQDLLVAKGEGKGEGEGAGAGAKNGARHINGINGPRDLRGKRVCTVTGSTPYQRISSPTYGAHVISHDSYAQCVQDLVTGVADAVTADDAILKGYAAQNEGRLRVVGHPFSKEPYGVGLARGDAGLRRAIDAALERHLRNGDWLRAYRATLGRSGAPPPRPPR</sequence>
<dbReference type="PANTHER" id="PTHR30085:SF6">
    <property type="entry name" value="ABC TRANSPORTER GLUTAMINE-BINDING PROTEIN GLNH"/>
    <property type="match status" value="1"/>
</dbReference>
<dbReference type="CDD" id="cd13690">
    <property type="entry name" value="PBP2_GluB"/>
    <property type="match status" value="1"/>
</dbReference>